<evidence type="ECO:0000256" key="1">
    <source>
        <dbReference type="ARBA" id="ARBA00004443"/>
    </source>
</evidence>
<comment type="function">
    <text evidence="13">Accessory subunit of the mitochondrial membrane respiratory chain NADH dehydrogenase (Complex I), that is believed to be not involved in catalysis. Required for proper complex I assembly. Complex I functions in the transfer of electrons from NADH to the respiratory chain. The immediate electron acceptor for the enzyme is believed to be ubiquinone.</text>
</comment>
<dbReference type="PANTHER" id="PTHR12964">
    <property type="entry name" value="NADH-UBIQUINONE OXIDOREDUCTASE B14 SUBUNIT"/>
    <property type="match status" value="1"/>
</dbReference>
<dbReference type="Proteomes" id="UP000186922">
    <property type="component" value="Unassembled WGS sequence"/>
</dbReference>
<keyword evidence="16" id="KW-1185">Reference proteome</keyword>
<evidence type="ECO:0000256" key="6">
    <source>
        <dbReference type="ARBA" id="ARBA00022660"/>
    </source>
</evidence>
<name>A0A1D1VHB7_RAMVA</name>
<dbReference type="PIRSF" id="PIRSF006643">
    <property type="entry name" value="NDUA6"/>
    <property type="match status" value="1"/>
</dbReference>
<evidence type="ECO:0000256" key="8">
    <source>
        <dbReference type="ARBA" id="ARBA00022982"/>
    </source>
</evidence>
<sequence length="135" mass="15789">MSRLASSSSSLVSRVAGSGLTREVKPLVSTSKREARQRVLNLYRSWYRQMPYIMMDYYVPVSVADCRKRLKEVFAANRHLTDIRAIDMLVIKGQMELRETIEVWKQKTHFMMYFRDTVKQKPSEGFLSKFLDGKS</sequence>
<evidence type="ECO:0000256" key="4">
    <source>
        <dbReference type="ARBA" id="ARBA00016386"/>
    </source>
</evidence>
<evidence type="ECO:0000259" key="14">
    <source>
        <dbReference type="Pfam" id="PF05347"/>
    </source>
</evidence>
<organism evidence="15 16">
    <name type="scientific">Ramazzottius varieornatus</name>
    <name type="common">Water bear</name>
    <name type="synonym">Tardigrade</name>
    <dbReference type="NCBI Taxonomy" id="947166"/>
    <lineage>
        <taxon>Eukaryota</taxon>
        <taxon>Metazoa</taxon>
        <taxon>Ecdysozoa</taxon>
        <taxon>Tardigrada</taxon>
        <taxon>Eutardigrada</taxon>
        <taxon>Parachela</taxon>
        <taxon>Hypsibioidea</taxon>
        <taxon>Ramazzottiidae</taxon>
        <taxon>Ramazzottius</taxon>
    </lineage>
</organism>
<comment type="similarity">
    <text evidence="2">Belongs to the complex I LYR family.</text>
</comment>
<dbReference type="GO" id="GO:0045271">
    <property type="term" value="C:respiratory chain complex I"/>
    <property type="evidence" value="ECO:0007669"/>
    <property type="project" value="InterPro"/>
</dbReference>
<keyword evidence="5" id="KW-0813">Transport</keyword>
<reference evidence="15 16" key="1">
    <citation type="journal article" date="2016" name="Nat. Commun.">
        <title>Extremotolerant tardigrade genome and improved radiotolerance of human cultured cells by tardigrade-unique protein.</title>
        <authorList>
            <person name="Hashimoto T."/>
            <person name="Horikawa D.D."/>
            <person name="Saito Y."/>
            <person name="Kuwahara H."/>
            <person name="Kozuka-Hata H."/>
            <person name="Shin-I T."/>
            <person name="Minakuchi Y."/>
            <person name="Ohishi K."/>
            <person name="Motoyama A."/>
            <person name="Aizu T."/>
            <person name="Enomoto A."/>
            <person name="Kondo K."/>
            <person name="Tanaka S."/>
            <person name="Hara Y."/>
            <person name="Koshikawa S."/>
            <person name="Sagara H."/>
            <person name="Miura T."/>
            <person name="Yokobori S."/>
            <person name="Miyagawa K."/>
            <person name="Suzuki Y."/>
            <person name="Kubo T."/>
            <person name="Oyama M."/>
            <person name="Kohara Y."/>
            <person name="Fujiyama A."/>
            <person name="Arakawa K."/>
            <person name="Katayama T."/>
            <person name="Toyoda A."/>
            <person name="Kunieda T."/>
        </authorList>
    </citation>
    <scope>NUCLEOTIDE SEQUENCE [LARGE SCALE GENOMIC DNA]</scope>
    <source>
        <strain evidence="15 16">YOKOZUNA-1</strain>
    </source>
</reference>
<evidence type="ECO:0000313" key="16">
    <source>
        <dbReference type="Proteomes" id="UP000186922"/>
    </source>
</evidence>
<keyword evidence="8" id="KW-0249">Electron transport</keyword>
<evidence type="ECO:0000256" key="13">
    <source>
        <dbReference type="ARBA" id="ARBA00046116"/>
    </source>
</evidence>
<dbReference type="GO" id="GO:0006979">
    <property type="term" value="P:response to oxidative stress"/>
    <property type="evidence" value="ECO:0007669"/>
    <property type="project" value="TreeGrafter"/>
</dbReference>
<evidence type="ECO:0000256" key="3">
    <source>
        <dbReference type="ARBA" id="ARBA00011790"/>
    </source>
</evidence>
<accession>A0A1D1VHB7</accession>
<evidence type="ECO:0000256" key="11">
    <source>
        <dbReference type="ARBA" id="ARBA00030213"/>
    </source>
</evidence>
<dbReference type="InterPro" id="IPR016488">
    <property type="entry name" value="NADH_Ub_cplx-1_asu_su-6"/>
</dbReference>
<dbReference type="Pfam" id="PF05347">
    <property type="entry name" value="Complex1_LYR"/>
    <property type="match status" value="1"/>
</dbReference>
<evidence type="ECO:0000256" key="7">
    <source>
        <dbReference type="ARBA" id="ARBA00022792"/>
    </source>
</evidence>
<gene>
    <name evidence="15" type="primary">RvY_09457-1</name>
    <name evidence="15" type="synonym">RvY_09457.1</name>
    <name evidence="15" type="ORF">RvY_09457</name>
</gene>
<comment type="subunit">
    <text evidence="3">Mammalian complex I is composed of 45 different subunits.</text>
</comment>
<dbReference type="OrthoDB" id="14535at2759"/>
<dbReference type="PANTHER" id="PTHR12964:SF0">
    <property type="entry name" value="NADH DEHYDROGENASE [UBIQUINONE] 1 ALPHA SUBCOMPLEX SUBUNIT 6"/>
    <property type="match status" value="1"/>
</dbReference>
<proteinExistence type="inferred from homology"/>
<evidence type="ECO:0000256" key="9">
    <source>
        <dbReference type="ARBA" id="ARBA00023128"/>
    </source>
</evidence>
<evidence type="ECO:0000256" key="12">
    <source>
        <dbReference type="ARBA" id="ARBA00032352"/>
    </source>
</evidence>
<dbReference type="GO" id="GO:0005743">
    <property type="term" value="C:mitochondrial inner membrane"/>
    <property type="evidence" value="ECO:0007669"/>
    <property type="project" value="UniProtKB-SubCell"/>
</dbReference>
<feature type="domain" description="Complex 1 LYR protein" evidence="14">
    <location>
        <begin position="37"/>
        <end position="98"/>
    </location>
</feature>
<evidence type="ECO:0000256" key="2">
    <source>
        <dbReference type="ARBA" id="ARBA00009508"/>
    </source>
</evidence>
<keyword evidence="10" id="KW-0472">Membrane</keyword>
<dbReference type="InterPro" id="IPR008011">
    <property type="entry name" value="Complex1_LYR_dom"/>
</dbReference>
<evidence type="ECO:0000313" key="15">
    <source>
        <dbReference type="EMBL" id="GAU98293.1"/>
    </source>
</evidence>
<dbReference type="STRING" id="947166.A0A1D1VHB7"/>
<comment type="caution">
    <text evidence="15">The sequence shown here is derived from an EMBL/GenBank/DDBJ whole genome shotgun (WGS) entry which is preliminary data.</text>
</comment>
<dbReference type="InterPro" id="IPR045299">
    <property type="entry name" value="Complex1_LYR_NDUFA6_LYRM6"/>
</dbReference>
<dbReference type="EMBL" id="BDGG01000004">
    <property type="protein sequence ID" value="GAU98293.1"/>
    <property type="molecule type" value="Genomic_DNA"/>
</dbReference>
<keyword evidence="7" id="KW-0999">Mitochondrion inner membrane</keyword>
<dbReference type="AlphaFoldDB" id="A0A1D1VHB7"/>
<comment type="subcellular location">
    <subcellularLocation>
        <location evidence="1">Mitochondrion inner membrane</location>
        <topology evidence="1">Peripheral membrane protein</topology>
        <orientation evidence="1">Matrix side</orientation>
    </subcellularLocation>
</comment>
<evidence type="ECO:0000256" key="10">
    <source>
        <dbReference type="ARBA" id="ARBA00023136"/>
    </source>
</evidence>
<keyword evidence="9" id="KW-0496">Mitochondrion</keyword>
<protein>
    <recommendedName>
        <fullName evidence="4">NADH dehydrogenase [ubiquinone] 1 alpha subcomplex subunit 6</fullName>
    </recommendedName>
    <alternativeName>
        <fullName evidence="11">Complex I-B14</fullName>
    </alternativeName>
    <alternativeName>
        <fullName evidence="12">NADH-ubiquinone oxidoreductase B14 subunit</fullName>
    </alternativeName>
</protein>
<keyword evidence="6" id="KW-0679">Respiratory chain</keyword>
<dbReference type="CDD" id="cd20266">
    <property type="entry name" value="Complex1_LYR_NDUFA6_LYRM6"/>
    <property type="match status" value="1"/>
</dbReference>
<evidence type="ECO:0000256" key="5">
    <source>
        <dbReference type="ARBA" id="ARBA00022448"/>
    </source>
</evidence>